<dbReference type="EMBL" id="UINC01010566">
    <property type="protein sequence ID" value="SVA46957.1"/>
    <property type="molecule type" value="Genomic_DNA"/>
</dbReference>
<comment type="similarity">
    <text evidence="1">Belongs to the Fmt family.</text>
</comment>
<dbReference type="Pfam" id="PF00551">
    <property type="entry name" value="Formyl_trans_N"/>
    <property type="match status" value="1"/>
</dbReference>
<accession>A0A381W4U2</accession>
<dbReference type="SUPFAM" id="SSF53328">
    <property type="entry name" value="Formyltransferase"/>
    <property type="match status" value="1"/>
</dbReference>
<evidence type="ECO:0000256" key="4">
    <source>
        <dbReference type="ARBA" id="ARBA00022917"/>
    </source>
</evidence>
<dbReference type="GO" id="GO:0005829">
    <property type="term" value="C:cytosol"/>
    <property type="evidence" value="ECO:0007669"/>
    <property type="project" value="TreeGrafter"/>
</dbReference>
<dbReference type="Gene3D" id="3.40.50.170">
    <property type="entry name" value="Formyl transferase, N-terminal domain"/>
    <property type="match status" value="1"/>
</dbReference>
<dbReference type="PANTHER" id="PTHR11138">
    <property type="entry name" value="METHIONYL-TRNA FORMYLTRANSFERASE"/>
    <property type="match status" value="1"/>
</dbReference>
<dbReference type="NCBIfam" id="TIGR00460">
    <property type="entry name" value="fmt"/>
    <property type="match status" value="1"/>
</dbReference>
<keyword evidence="4" id="KW-0648">Protein biosynthesis</keyword>
<dbReference type="InterPro" id="IPR041711">
    <property type="entry name" value="Met-tRNA-FMT_N"/>
</dbReference>
<name>A0A381W4U2_9ZZZZ</name>
<reference evidence="7" key="1">
    <citation type="submission" date="2018-05" db="EMBL/GenBank/DDBJ databases">
        <authorList>
            <person name="Lanie J.A."/>
            <person name="Ng W.-L."/>
            <person name="Kazmierczak K.M."/>
            <person name="Andrzejewski T.M."/>
            <person name="Davidsen T.M."/>
            <person name="Wayne K.J."/>
            <person name="Tettelin H."/>
            <person name="Glass J.I."/>
            <person name="Rusch D."/>
            <person name="Podicherti R."/>
            <person name="Tsui H.-C.T."/>
            <person name="Winkler M.E."/>
        </authorList>
    </citation>
    <scope>NUCLEOTIDE SEQUENCE</scope>
</reference>
<dbReference type="InterPro" id="IPR005794">
    <property type="entry name" value="Fmt"/>
</dbReference>
<sequence length="310" mass="33767">MRIIFFGSPDDAVHLLGSLIKAGHEIAAVYTQPDRRVGRGRTKQATAVKIFSEQHGLDTFTPVSLRDDEVEFERMLNIAADVFVVVAYGRMLPTKILGIPLLGVVNVHPSLLPLYRGPSPVAAAILDGQSQTGVSLMLLDEGMDTGPILAQSIPIDLNGRERRSDLQALLFKEAESLLSGTLTELQRGTVTPVVQDNAAASFTQLLRRSDGEIEWTASAMHIERMVRAYDIWPGTFTTWNGKNVKILYSKLMDGTETNPGQVTFRNGHLSVSTGAGLLEIIQLQLEGRQIALAADFVRGHPQIDGSILGD</sequence>
<dbReference type="GO" id="GO:0004479">
    <property type="term" value="F:methionyl-tRNA formyltransferase activity"/>
    <property type="evidence" value="ECO:0007669"/>
    <property type="project" value="UniProtKB-EC"/>
</dbReference>
<dbReference type="InterPro" id="IPR037022">
    <property type="entry name" value="Formyl_trans_C_sf"/>
</dbReference>
<gene>
    <name evidence="7" type="ORF">METZ01_LOCUS99811</name>
</gene>
<evidence type="ECO:0000256" key="2">
    <source>
        <dbReference type="ARBA" id="ARBA00012261"/>
    </source>
</evidence>
<dbReference type="AlphaFoldDB" id="A0A381W4U2"/>
<feature type="domain" description="Formyl transferase N-terminal" evidence="5">
    <location>
        <begin position="1"/>
        <end position="155"/>
    </location>
</feature>
<dbReference type="Pfam" id="PF02911">
    <property type="entry name" value="Formyl_trans_C"/>
    <property type="match status" value="1"/>
</dbReference>
<evidence type="ECO:0000256" key="3">
    <source>
        <dbReference type="ARBA" id="ARBA00022679"/>
    </source>
</evidence>
<evidence type="ECO:0000313" key="7">
    <source>
        <dbReference type="EMBL" id="SVA46957.1"/>
    </source>
</evidence>
<organism evidence="7">
    <name type="scientific">marine metagenome</name>
    <dbReference type="NCBI Taxonomy" id="408172"/>
    <lineage>
        <taxon>unclassified sequences</taxon>
        <taxon>metagenomes</taxon>
        <taxon>ecological metagenomes</taxon>
    </lineage>
</organism>
<dbReference type="PANTHER" id="PTHR11138:SF5">
    <property type="entry name" value="METHIONYL-TRNA FORMYLTRANSFERASE, MITOCHONDRIAL"/>
    <property type="match status" value="1"/>
</dbReference>
<protein>
    <recommendedName>
        <fullName evidence="2">methionyl-tRNA formyltransferase</fullName>
        <ecNumber evidence="2">2.1.2.9</ecNumber>
    </recommendedName>
</protein>
<evidence type="ECO:0000259" key="6">
    <source>
        <dbReference type="Pfam" id="PF02911"/>
    </source>
</evidence>
<keyword evidence="3" id="KW-0808">Transferase</keyword>
<dbReference type="InterPro" id="IPR036477">
    <property type="entry name" value="Formyl_transf_N_sf"/>
</dbReference>
<feature type="domain" description="Formyl transferase C-terminal" evidence="6">
    <location>
        <begin position="207"/>
        <end position="300"/>
    </location>
</feature>
<dbReference type="EC" id="2.1.2.9" evidence="2"/>
<evidence type="ECO:0000256" key="1">
    <source>
        <dbReference type="ARBA" id="ARBA00010699"/>
    </source>
</evidence>
<dbReference type="Gene3D" id="3.10.25.10">
    <property type="entry name" value="Formyl transferase, C-terminal domain"/>
    <property type="match status" value="1"/>
</dbReference>
<dbReference type="CDD" id="cd08646">
    <property type="entry name" value="FMT_core_Met-tRNA-FMT_N"/>
    <property type="match status" value="1"/>
</dbReference>
<dbReference type="HAMAP" id="MF_00182">
    <property type="entry name" value="Formyl_trans"/>
    <property type="match status" value="1"/>
</dbReference>
<evidence type="ECO:0000259" key="5">
    <source>
        <dbReference type="Pfam" id="PF00551"/>
    </source>
</evidence>
<dbReference type="InterPro" id="IPR011034">
    <property type="entry name" value="Formyl_transferase-like_C_sf"/>
</dbReference>
<dbReference type="InterPro" id="IPR005793">
    <property type="entry name" value="Formyl_trans_C"/>
</dbReference>
<dbReference type="SUPFAM" id="SSF50486">
    <property type="entry name" value="FMT C-terminal domain-like"/>
    <property type="match status" value="1"/>
</dbReference>
<proteinExistence type="inferred from homology"/>
<dbReference type="InterPro" id="IPR002376">
    <property type="entry name" value="Formyl_transf_N"/>
</dbReference>
<dbReference type="InterPro" id="IPR044135">
    <property type="entry name" value="Met-tRNA-FMT_C"/>
</dbReference>
<dbReference type="CDD" id="cd08704">
    <property type="entry name" value="Met_tRNA_FMT_C"/>
    <property type="match status" value="1"/>
</dbReference>